<evidence type="ECO:0000259" key="3">
    <source>
        <dbReference type="SMART" id="SM00331"/>
    </source>
</evidence>
<evidence type="ECO:0000313" key="4">
    <source>
        <dbReference type="EMBL" id="NYJ03849.1"/>
    </source>
</evidence>
<evidence type="ECO:0000256" key="1">
    <source>
        <dbReference type="ARBA" id="ARBA00022801"/>
    </source>
</evidence>
<proteinExistence type="predicted"/>
<dbReference type="RefSeq" id="WP_179714639.1">
    <property type="nucleotide sequence ID" value="NZ_JACBZT010000001.1"/>
</dbReference>
<feature type="transmembrane region" description="Helical" evidence="2">
    <location>
        <begin position="6"/>
        <end position="22"/>
    </location>
</feature>
<keyword evidence="5" id="KW-1185">Reference proteome</keyword>
<keyword evidence="1" id="KW-0378">Hydrolase</keyword>
<dbReference type="PANTHER" id="PTHR43156:SF2">
    <property type="entry name" value="STAGE II SPORULATION PROTEIN E"/>
    <property type="match status" value="1"/>
</dbReference>
<dbReference type="PANTHER" id="PTHR43156">
    <property type="entry name" value="STAGE II SPORULATION PROTEIN E-RELATED"/>
    <property type="match status" value="1"/>
</dbReference>
<comment type="caution">
    <text evidence="4">The sequence shown here is derived from an EMBL/GenBank/DDBJ whole genome shotgun (WGS) entry which is preliminary data.</text>
</comment>
<keyword evidence="2" id="KW-1133">Transmembrane helix</keyword>
<sequence>MAAQIGVLVVLLAGVFGLLQLNNQPGIGISIYGLLPIVLAVFWFGLPGGLLTAAVALGNFVLDQAMSPAPDFNGTSMGWAIVNRGLLFFGVPVLVTVLLNRERRMARQIEEQRAELAELEALRAALTPAVVPTTPGLDVATAFVPAEGEVAGDFFLVVGGPSGATTIVVGDVVGHGLAAARGAAFLRATMATFAHFTGDPGELLRLADTALRESTGDGASFVTAVCLTIGGTPEPEVRWATAGHPAPWVLDTGESLATGAATTPLGVGPVEPAAPVSRAPLGSGVLVFTDGLTEGRPVRRPPGTPVALFGEARAKQIVRDLAGAPAKDVVAGLVSAVTGFARGPLADDLCLVAVRPD</sequence>
<evidence type="ECO:0000313" key="5">
    <source>
        <dbReference type="Proteomes" id="UP000541969"/>
    </source>
</evidence>
<organism evidence="4 5">
    <name type="scientific">Petropleomorpha daqingensis</name>
    <dbReference type="NCBI Taxonomy" id="2026353"/>
    <lineage>
        <taxon>Bacteria</taxon>
        <taxon>Bacillati</taxon>
        <taxon>Actinomycetota</taxon>
        <taxon>Actinomycetes</taxon>
        <taxon>Geodermatophilales</taxon>
        <taxon>Geodermatophilaceae</taxon>
        <taxon>Petropleomorpha</taxon>
    </lineage>
</organism>
<dbReference type="AlphaFoldDB" id="A0A853C9J7"/>
<reference evidence="4 5" key="1">
    <citation type="submission" date="2020-07" db="EMBL/GenBank/DDBJ databases">
        <title>Sequencing the genomes of 1000 actinobacteria strains.</title>
        <authorList>
            <person name="Klenk H.-P."/>
        </authorList>
    </citation>
    <scope>NUCLEOTIDE SEQUENCE [LARGE SCALE GENOMIC DNA]</scope>
    <source>
        <strain evidence="4 5">DSM 104001</strain>
    </source>
</reference>
<accession>A0A853C9J7</accession>
<dbReference type="Proteomes" id="UP000541969">
    <property type="component" value="Unassembled WGS sequence"/>
</dbReference>
<dbReference type="InterPro" id="IPR052016">
    <property type="entry name" value="Bact_Sigma-Reg"/>
</dbReference>
<keyword evidence="2" id="KW-0472">Membrane</keyword>
<dbReference type="SMART" id="SM00331">
    <property type="entry name" value="PP2C_SIG"/>
    <property type="match status" value="1"/>
</dbReference>
<dbReference type="InterPro" id="IPR036457">
    <property type="entry name" value="PPM-type-like_dom_sf"/>
</dbReference>
<evidence type="ECO:0000256" key="2">
    <source>
        <dbReference type="SAM" id="Phobius"/>
    </source>
</evidence>
<feature type="domain" description="PPM-type phosphatase" evidence="3">
    <location>
        <begin position="134"/>
        <end position="356"/>
    </location>
</feature>
<feature type="transmembrane region" description="Helical" evidence="2">
    <location>
        <begin position="34"/>
        <end position="57"/>
    </location>
</feature>
<dbReference type="EMBL" id="JACBZT010000001">
    <property type="protein sequence ID" value="NYJ03849.1"/>
    <property type="molecule type" value="Genomic_DNA"/>
</dbReference>
<gene>
    <name evidence="4" type="ORF">GGQ55_000127</name>
</gene>
<dbReference type="InterPro" id="IPR001932">
    <property type="entry name" value="PPM-type_phosphatase-like_dom"/>
</dbReference>
<name>A0A853C9J7_9ACTN</name>
<protein>
    <submittedName>
        <fullName evidence="4">Serine phosphatase RsbU (Regulator of sigma subunit)</fullName>
    </submittedName>
</protein>
<keyword evidence="2" id="KW-0812">Transmembrane</keyword>
<dbReference type="Pfam" id="PF07228">
    <property type="entry name" value="SpoIIE"/>
    <property type="match status" value="1"/>
</dbReference>
<dbReference type="GO" id="GO:0016791">
    <property type="term" value="F:phosphatase activity"/>
    <property type="evidence" value="ECO:0007669"/>
    <property type="project" value="TreeGrafter"/>
</dbReference>
<dbReference type="Gene3D" id="3.60.40.10">
    <property type="entry name" value="PPM-type phosphatase domain"/>
    <property type="match status" value="1"/>
</dbReference>
<feature type="transmembrane region" description="Helical" evidence="2">
    <location>
        <begin position="77"/>
        <end position="99"/>
    </location>
</feature>